<comment type="caution">
    <text evidence="1">The sequence shown here is derived from an EMBL/GenBank/DDBJ whole genome shotgun (WGS) entry which is preliminary data.</text>
</comment>
<dbReference type="PROSITE" id="PS51257">
    <property type="entry name" value="PROKAR_LIPOPROTEIN"/>
    <property type="match status" value="1"/>
</dbReference>
<dbReference type="RefSeq" id="WP_106145807.1">
    <property type="nucleotide sequence ID" value="NZ_PVYX01000002.1"/>
</dbReference>
<dbReference type="Proteomes" id="UP000237640">
    <property type="component" value="Unassembled WGS sequence"/>
</dbReference>
<dbReference type="OrthoDB" id="1435237at2"/>
<dbReference type="Gene3D" id="2.60.40.10">
    <property type="entry name" value="Immunoglobulins"/>
    <property type="match status" value="1"/>
</dbReference>
<keyword evidence="2" id="KW-1185">Reference proteome</keyword>
<protein>
    <submittedName>
        <fullName evidence="1">Uncharacterized protein</fullName>
    </submittedName>
</protein>
<gene>
    <name evidence="1" type="ORF">CLV81_2948</name>
</gene>
<proteinExistence type="predicted"/>
<reference evidence="1 2" key="1">
    <citation type="submission" date="2018-03" db="EMBL/GenBank/DDBJ databases">
        <title>Genomic Encyclopedia of Archaeal and Bacterial Type Strains, Phase II (KMG-II): from individual species to whole genera.</title>
        <authorList>
            <person name="Goeker M."/>
        </authorList>
    </citation>
    <scope>NUCLEOTIDE SEQUENCE [LARGE SCALE GENOMIC DNA]</scope>
    <source>
        <strain evidence="1 2">DSM 25027</strain>
    </source>
</reference>
<dbReference type="AlphaFoldDB" id="A0A2T0MAK9"/>
<dbReference type="EMBL" id="PVYX01000002">
    <property type="protein sequence ID" value="PRX54546.1"/>
    <property type="molecule type" value="Genomic_DNA"/>
</dbReference>
<name>A0A2T0MAK9_9FLAO</name>
<dbReference type="InterPro" id="IPR013783">
    <property type="entry name" value="Ig-like_fold"/>
</dbReference>
<accession>A0A2T0MAK9</accession>
<sequence>MEKSTRLFKICIVASFVFIFSGCDEILECVFNINPQINQKQLVVGVVGERYRDRITAQINNEVNDNDYDYFFDVIGELPPGILVEFNRRSVDIFGVPEESGVYRFQVELFVERFDFDGFDGSPTCSESDIREFTLQVID</sequence>
<evidence type="ECO:0000313" key="1">
    <source>
        <dbReference type="EMBL" id="PRX54546.1"/>
    </source>
</evidence>
<organism evidence="1 2">
    <name type="scientific">Flagellimonas meridianipacifica</name>
    <dbReference type="NCBI Taxonomy" id="1080225"/>
    <lineage>
        <taxon>Bacteria</taxon>
        <taxon>Pseudomonadati</taxon>
        <taxon>Bacteroidota</taxon>
        <taxon>Flavobacteriia</taxon>
        <taxon>Flavobacteriales</taxon>
        <taxon>Flavobacteriaceae</taxon>
        <taxon>Flagellimonas</taxon>
    </lineage>
</organism>
<evidence type="ECO:0000313" key="2">
    <source>
        <dbReference type="Proteomes" id="UP000237640"/>
    </source>
</evidence>